<sequence>MSLEELISAVSTVTSADELNPNADNTRTAFAIWQMCRLVSRGMQTSIMVETTNLSTNNIIFLKYAANSAASGCHLYDTPNNNISNLWLVSRPQSTHINQLVHTLDHTAQSGHHLAVHLRRPVALEDAVLEVYGDGIGNGDGGGSGRRREFIKLLERRLQPHSLRLVYGGPPLRCNDQSIEQCTL</sequence>
<keyword evidence="2" id="KW-1185">Reference proteome</keyword>
<gene>
    <name evidence="1" type="ORF">Taro_020419</name>
</gene>
<comment type="caution">
    <text evidence="1">The sequence shown here is derived from an EMBL/GenBank/DDBJ whole genome shotgun (WGS) entry which is preliminary data.</text>
</comment>
<name>A0A843UNL9_COLES</name>
<organism evidence="1 2">
    <name type="scientific">Colocasia esculenta</name>
    <name type="common">Wild taro</name>
    <name type="synonym">Arum esculentum</name>
    <dbReference type="NCBI Taxonomy" id="4460"/>
    <lineage>
        <taxon>Eukaryota</taxon>
        <taxon>Viridiplantae</taxon>
        <taxon>Streptophyta</taxon>
        <taxon>Embryophyta</taxon>
        <taxon>Tracheophyta</taxon>
        <taxon>Spermatophyta</taxon>
        <taxon>Magnoliopsida</taxon>
        <taxon>Liliopsida</taxon>
        <taxon>Araceae</taxon>
        <taxon>Aroideae</taxon>
        <taxon>Colocasieae</taxon>
        <taxon>Colocasia</taxon>
    </lineage>
</organism>
<dbReference type="AlphaFoldDB" id="A0A843UNL9"/>
<dbReference type="EMBL" id="NMUH01001011">
    <property type="protein sequence ID" value="MQL87862.1"/>
    <property type="molecule type" value="Genomic_DNA"/>
</dbReference>
<reference evidence="1" key="1">
    <citation type="submission" date="2017-07" db="EMBL/GenBank/DDBJ databases">
        <title>Taro Niue Genome Assembly and Annotation.</title>
        <authorList>
            <person name="Atibalentja N."/>
            <person name="Keating K."/>
            <person name="Fields C.J."/>
        </authorList>
    </citation>
    <scope>NUCLEOTIDE SEQUENCE</scope>
    <source>
        <strain evidence="1">Niue_2</strain>
        <tissue evidence="1">Leaf</tissue>
    </source>
</reference>
<protein>
    <submittedName>
        <fullName evidence="1">Uncharacterized protein</fullName>
    </submittedName>
</protein>
<evidence type="ECO:0000313" key="2">
    <source>
        <dbReference type="Proteomes" id="UP000652761"/>
    </source>
</evidence>
<proteinExistence type="predicted"/>
<accession>A0A843UNL9</accession>
<evidence type="ECO:0000313" key="1">
    <source>
        <dbReference type="EMBL" id="MQL87862.1"/>
    </source>
</evidence>
<dbReference type="Proteomes" id="UP000652761">
    <property type="component" value="Unassembled WGS sequence"/>
</dbReference>